<gene>
    <name evidence="11" type="ORF">SAMN05444128_1875</name>
</gene>
<keyword evidence="6" id="KW-0902">Two-component regulatory system</keyword>
<evidence type="ECO:0000256" key="3">
    <source>
        <dbReference type="ARBA" id="ARBA00022553"/>
    </source>
</evidence>
<dbReference type="SUPFAM" id="SSF55874">
    <property type="entry name" value="ATPase domain of HSP90 chaperone/DNA topoisomerase II/histidine kinase"/>
    <property type="match status" value="1"/>
</dbReference>
<dbReference type="Proteomes" id="UP000187181">
    <property type="component" value="Unassembled WGS sequence"/>
</dbReference>
<dbReference type="EC" id="2.7.13.3" evidence="2"/>
<dbReference type="InterPro" id="IPR003594">
    <property type="entry name" value="HATPase_dom"/>
</dbReference>
<dbReference type="Pfam" id="PF02518">
    <property type="entry name" value="HATPase_c"/>
    <property type="match status" value="1"/>
</dbReference>
<keyword evidence="9" id="KW-0732">Signal</keyword>
<keyword evidence="3" id="KW-0597">Phosphoprotein</keyword>
<dbReference type="InterPro" id="IPR050736">
    <property type="entry name" value="Sensor_HK_Regulatory"/>
</dbReference>
<evidence type="ECO:0000313" key="11">
    <source>
        <dbReference type="EMBL" id="SIT88606.1"/>
    </source>
</evidence>
<dbReference type="InterPro" id="IPR003661">
    <property type="entry name" value="HisK_dim/P_dom"/>
</dbReference>
<evidence type="ECO:0000256" key="7">
    <source>
        <dbReference type="SAM" id="Coils"/>
    </source>
</evidence>
<sequence>MLAPCYTCCLRRLFRVLACLPFLLAALQARAQAPDTVDVTASEQRIAEALQVYHDPSAALIADQVLMQRFTLNDPDAELQPGKTVHWVRVVLRNPSDREQTRLLFTGDWSHIELYQQNKTGYTLKRTGQLLPIGERDVPSHKPYIRLELLPNSTTTLYLRLQGDINLYKPQALQVQLLLPEQVSAANSDRLFGQGIFIGIILVMTLYNLVLFASVRDRSYLYYVLALLGTGLYFMFYHGFAIELLWPNSPLWNAHSFPFIVTFNGLFRVLFTRHYLNTQRTMPVWDKMLTLLALLYILPVGMGLLSYFTPLDLLQACVSLIGIIGGLVLVAMVLTSIQALRQGYRPALYFLIANVSFVIGALLFILKENHLVPDNMVTLYAAQVGIVAQVVLFSLGLAYRLNTVTSELNAKVLEKERLEREKETERKLLIEQQKNELEVMVANRTAALRHRTQELKDTVRKLKASEHKLRRLNYFKDRFFSIISHDIRTPLATLESFLNILVNFSDKMKPDQMQKLATHTQVSVRNLQALLENLLQWSTAQTASGHHVRFEPEVLQLAELVDRNVALLKDTADTKQIAWQVRVPEQLQVRADAHMLDFVVRNLLHNAIKFSYPGGLIKVAAEDGPGNMATIAVTDQGTGISPDVLATLFKLETPAMATKGTINEKGTGLGLLLCRDFVERHGGTIQVETVLGQGSRFYFIVPLAIPEQVADKPQQLLEGEIC</sequence>
<dbReference type="Pfam" id="PF00512">
    <property type="entry name" value="HisKA"/>
    <property type="match status" value="1"/>
</dbReference>
<dbReference type="Gene3D" id="3.30.565.10">
    <property type="entry name" value="Histidine kinase-like ATPase, C-terminal domain"/>
    <property type="match status" value="1"/>
</dbReference>
<feature type="chain" id="PRO_5010240044" description="histidine kinase" evidence="9">
    <location>
        <begin position="32"/>
        <end position="722"/>
    </location>
</feature>
<evidence type="ECO:0000256" key="6">
    <source>
        <dbReference type="ARBA" id="ARBA00023012"/>
    </source>
</evidence>
<proteinExistence type="predicted"/>
<feature type="coiled-coil region" evidence="7">
    <location>
        <begin position="401"/>
        <end position="435"/>
    </location>
</feature>
<dbReference type="SMART" id="SM00388">
    <property type="entry name" value="HisKA"/>
    <property type="match status" value="1"/>
</dbReference>
<accession>A0A1R3XBC9</accession>
<dbReference type="Gene3D" id="1.10.287.130">
    <property type="match status" value="1"/>
</dbReference>
<dbReference type="PROSITE" id="PS50109">
    <property type="entry name" value="HIS_KIN"/>
    <property type="match status" value="1"/>
</dbReference>
<evidence type="ECO:0000256" key="1">
    <source>
        <dbReference type="ARBA" id="ARBA00000085"/>
    </source>
</evidence>
<dbReference type="EMBL" id="FTPP01000002">
    <property type="protein sequence ID" value="SIT88606.1"/>
    <property type="molecule type" value="Genomic_DNA"/>
</dbReference>
<feature type="transmembrane region" description="Helical" evidence="8">
    <location>
        <begin position="313"/>
        <end position="335"/>
    </location>
</feature>
<keyword evidence="5 11" id="KW-0418">Kinase</keyword>
<protein>
    <recommendedName>
        <fullName evidence="2">histidine kinase</fullName>
        <ecNumber evidence="2">2.7.13.3</ecNumber>
    </recommendedName>
</protein>
<evidence type="ECO:0000256" key="9">
    <source>
        <dbReference type="SAM" id="SignalP"/>
    </source>
</evidence>
<keyword evidence="7" id="KW-0175">Coiled coil</keyword>
<feature type="transmembrane region" description="Helical" evidence="8">
    <location>
        <begin position="378"/>
        <end position="399"/>
    </location>
</feature>
<evidence type="ECO:0000256" key="2">
    <source>
        <dbReference type="ARBA" id="ARBA00012438"/>
    </source>
</evidence>
<dbReference type="PANTHER" id="PTHR43711">
    <property type="entry name" value="TWO-COMPONENT HISTIDINE KINASE"/>
    <property type="match status" value="1"/>
</dbReference>
<dbReference type="CDD" id="cd00082">
    <property type="entry name" value="HisKA"/>
    <property type="match status" value="1"/>
</dbReference>
<evidence type="ECO:0000256" key="5">
    <source>
        <dbReference type="ARBA" id="ARBA00022777"/>
    </source>
</evidence>
<dbReference type="PANTHER" id="PTHR43711:SF1">
    <property type="entry name" value="HISTIDINE KINASE 1"/>
    <property type="match status" value="1"/>
</dbReference>
<dbReference type="InterPro" id="IPR004358">
    <property type="entry name" value="Sig_transdc_His_kin-like_C"/>
</dbReference>
<dbReference type="InterPro" id="IPR036097">
    <property type="entry name" value="HisK_dim/P_sf"/>
</dbReference>
<organism evidence="11 12">
    <name type="scientific">Pontibacter indicus</name>
    <dbReference type="NCBI Taxonomy" id="1317125"/>
    <lineage>
        <taxon>Bacteria</taxon>
        <taxon>Pseudomonadati</taxon>
        <taxon>Bacteroidota</taxon>
        <taxon>Cytophagia</taxon>
        <taxon>Cytophagales</taxon>
        <taxon>Hymenobacteraceae</taxon>
        <taxon>Pontibacter</taxon>
    </lineage>
</organism>
<name>A0A1R3XBC9_9BACT</name>
<keyword evidence="4" id="KW-0808">Transferase</keyword>
<dbReference type="InterPro" id="IPR011623">
    <property type="entry name" value="7TMR_DISM_rcpt_extracell_dom1"/>
</dbReference>
<dbReference type="CDD" id="cd00075">
    <property type="entry name" value="HATPase"/>
    <property type="match status" value="1"/>
</dbReference>
<feature type="transmembrane region" description="Helical" evidence="8">
    <location>
        <begin position="220"/>
        <end position="237"/>
    </location>
</feature>
<dbReference type="AlphaFoldDB" id="A0A1R3XBC9"/>
<dbReference type="PRINTS" id="PR00344">
    <property type="entry name" value="BCTRLSENSOR"/>
</dbReference>
<dbReference type="STRING" id="1317125.SAMN05444128_1875"/>
<dbReference type="GO" id="GO:0000155">
    <property type="term" value="F:phosphorelay sensor kinase activity"/>
    <property type="evidence" value="ECO:0007669"/>
    <property type="project" value="InterPro"/>
</dbReference>
<dbReference type="Gene3D" id="2.60.40.2380">
    <property type="match status" value="1"/>
</dbReference>
<feature type="transmembrane region" description="Helical" evidence="8">
    <location>
        <begin position="347"/>
        <end position="366"/>
    </location>
</feature>
<feature type="transmembrane region" description="Helical" evidence="8">
    <location>
        <begin position="191"/>
        <end position="213"/>
    </location>
</feature>
<keyword evidence="8" id="KW-1133">Transmembrane helix</keyword>
<keyword evidence="12" id="KW-1185">Reference proteome</keyword>
<feature type="domain" description="Histidine kinase" evidence="10">
    <location>
        <begin position="482"/>
        <end position="705"/>
    </location>
</feature>
<dbReference type="InterPro" id="IPR011622">
    <property type="entry name" value="7TMR_DISM_rcpt_extracell_dom2"/>
</dbReference>
<dbReference type="InterPro" id="IPR005467">
    <property type="entry name" value="His_kinase_dom"/>
</dbReference>
<dbReference type="InterPro" id="IPR036890">
    <property type="entry name" value="HATPase_C_sf"/>
</dbReference>
<feature type="transmembrane region" description="Helical" evidence="8">
    <location>
        <begin position="257"/>
        <end position="276"/>
    </location>
</feature>
<dbReference type="OrthoDB" id="9810447at2"/>
<evidence type="ECO:0000256" key="4">
    <source>
        <dbReference type="ARBA" id="ARBA00022679"/>
    </source>
</evidence>
<evidence type="ECO:0000313" key="12">
    <source>
        <dbReference type="Proteomes" id="UP000187181"/>
    </source>
</evidence>
<dbReference type="SMART" id="SM00387">
    <property type="entry name" value="HATPase_c"/>
    <property type="match status" value="1"/>
</dbReference>
<evidence type="ECO:0000259" key="10">
    <source>
        <dbReference type="PROSITE" id="PS50109"/>
    </source>
</evidence>
<comment type="catalytic activity">
    <reaction evidence="1">
        <text>ATP + protein L-histidine = ADP + protein N-phospho-L-histidine.</text>
        <dbReference type="EC" id="2.7.13.3"/>
    </reaction>
</comment>
<keyword evidence="8" id="KW-0472">Membrane</keyword>
<evidence type="ECO:0000256" key="8">
    <source>
        <dbReference type="SAM" id="Phobius"/>
    </source>
</evidence>
<feature type="signal peptide" evidence="9">
    <location>
        <begin position="1"/>
        <end position="31"/>
    </location>
</feature>
<dbReference type="Pfam" id="PF07696">
    <property type="entry name" value="7TMR-DISMED2"/>
    <property type="match status" value="1"/>
</dbReference>
<dbReference type="SUPFAM" id="SSF47384">
    <property type="entry name" value="Homodimeric domain of signal transducing histidine kinase"/>
    <property type="match status" value="1"/>
</dbReference>
<keyword evidence="8" id="KW-0812">Transmembrane</keyword>
<feature type="transmembrane region" description="Helical" evidence="8">
    <location>
        <begin position="288"/>
        <end position="307"/>
    </location>
</feature>
<reference evidence="12" key="1">
    <citation type="submission" date="2017-01" db="EMBL/GenBank/DDBJ databases">
        <authorList>
            <person name="Varghese N."/>
            <person name="Submissions S."/>
        </authorList>
    </citation>
    <scope>NUCLEOTIDE SEQUENCE [LARGE SCALE GENOMIC DNA]</scope>
    <source>
        <strain evidence="12">LP100</strain>
    </source>
</reference>
<dbReference type="Pfam" id="PF07695">
    <property type="entry name" value="7TMR-DISM_7TM"/>
    <property type="match status" value="1"/>
</dbReference>